<sequence>MKDGDPRDDNKTTGEGVHPTPLLDELEDGPWPSFVTGLKRLRDEGAPNNRKMMNDLLGQLNHSYEKRLGFWKGGTVSVYGYGGGVIPRFSEVADKFPESKEFHTLRVMPPAGYHYTTDVLRKMCDIWERHGSGLIAFHGQSGDIMFQGTDTEGVQKAFDELNELGFDLGGAGPALRTAMSCVGHARCEQSCYDEVRAHRTIINTLLDEMHRPSLPYKFKFKFSGCANDCVNAIHRADFAVIGTWRDDIKIDQEKVKEHIATVGRKYTIDTVVNMCPTRAISLHDDDTLEIDNKSCVRCMHCINVMTKALSPGDDRGVSILIGGKRALKIGDLMGINVIPFMKLETDEDFEKLTEFAENVVEFFADNALEHERIGETIDRIGLPAFLEAMEIDPDPNMVNHPRTSCFVRTDDFDEEAAKWFERKAREAGLRVAE</sequence>
<dbReference type="SUPFAM" id="SSF54862">
    <property type="entry name" value="4Fe-4S ferredoxins"/>
    <property type="match status" value="1"/>
</dbReference>
<dbReference type="Proteomes" id="UP000236742">
    <property type="component" value="Unassembled WGS sequence"/>
</dbReference>
<keyword evidence="9" id="KW-1185">Reference proteome</keyword>
<accession>A0A1H5THR3</accession>
<dbReference type="InterPro" id="IPR005117">
    <property type="entry name" value="NiRdtase/SiRdtase_haem-b_fer"/>
</dbReference>
<dbReference type="EMBL" id="FNVD01000002">
    <property type="protein sequence ID" value="SEF62402.1"/>
    <property type="molecule type" value="Genomic_DNA"/>
</dbReference>
<evidence type="ECO:0000256" key="4">
    <source>
        <dbReference type="ARBA" id="ARBA00023014"/>
    </source>
</evidence>
<dbReference type="GO" id="GO:0020037">
    <property type="term" value="F:heme binding"/>
    <property type="evidence" value="ECO:0007669"/>
    <property type="project" value="InterPro"/>
</dbReference>
<keyword evidence="1" id="KW-0004">4Fe-4S</keyword>
<dbReference type="SUPFAM" id="SSF55124">
    <property type="entry name" value="Nitrite/Sulfite reductase N-terminal domain-like"/>
    <property type="match status" value="1"/>
</dbReference>
<proteinExistence type="predicted"/>
<feature type="compositionally biased region" description="Basic and acidic residues" evidence="5">
    <location>
        <begin position="1"/>
        <end position="12"/>
    </location>
</feature>
<feature type="region of interest" description="Disordered" evidence="5">
    <location>
        <begin position="1"/>
        <end position="26"/>
    </location>
</feature>
<dbReference type="Gene3D" id="3.30.70.20">
    <property type="match status" value="1"/>
</dbReference>
<evidence type="ECO:0000256" key="1">
    <source>
        <dbReference type="ARBA" id="ARBA00022485"/>
    </source>
</evidence>
<dbReference type="InterPro" id="IPR006067">
    <property type="entry name" value="NO2/SO3_Rdtase_4Fe4S_dom"/>
</dbReference>
<dbReference type="GO" id="GO:0018551">
    <property type="term" value="F:dissimilatory sulfite reductase (NADH) activity"/>
    <property type="evidence" value="ECO:0007669"/>
    <property type="project" value="InterPro"/>
</dbReference>
<dbReference type="OrthoDB" id="9800558at2"/>
<keyword evidence="2" id="KW-0479">Metal-binding</keyword>
<reference evidence="8 9" key="1">
    <citation type="submission" date="2016-10" db="EMBL/GenBank/DDBJ databases">
        <authorList>
            <person name="de Groot N.N."/>
        </authorList>
    </citation>
    <scope>NUCLEOTIDE SEQUENCE [LARGE SCALE GENOMIC DNA]</scope>
    <source>
        <strain evidence="8 9">DSM 23413</strain>
    </source>
</reference>
<evidence type="ECO:0000313" key="9">
    <source>
        <dbReference type="Proteomes" id="UP000236742"/>
    </source>
</evidence>
<name>A0A1H5THR3_9RHOB</name>
<keyword evidence="4" id="KW-0411">Iron-sulfur</keyword>
<dbReference type="Pfam" id="PF03460">
    <property type="entry name" value="NIR_SIR_ferr"/>
    <property type="match status" value="1"/>
</dbReference>
<dbReference type="NCBIfam" id="TIGR02064">
    <property type="entry name" value="dsrA"/>
    <property type="match status" value="1"/>
</dbReference>
<dbReference type="SUPFAM" id="SSF56014">
    <property type="entry name" value="Nitrite and sulphite reductase 4Fe-4S domain-like"/>
    <property type="match status" value="1"/>
</dbReference>
<evidence type="ECO:0000256" key="3">
    <source>
        <dbReference type="ARBA" id="ARBA00023004"/>
    </source>
</evidence>
<dbReference type="InterPro" id="IPR045854">
    <property type="entry name" value="NO2/SO3_Rdtase_4Fe4S_sf"/>
</dbReference>
<feature type="domain" description="Nitrite/Sulfite reductase ferredoxin-like" evidence="7">
    <location>
        <begin position="100"/>
        <end position="163"/>
    </location>
</feature>
<dbReference type="RefSeq" id="WP_104006923.1">
    <property type="nucleotide sequence ID" value="NZ_FNVD01000002.1"/>
</dbReference>
<dbReference type="InterPro" id="IPR011806">
    <property type="entry name" value="DsrA"/>
</dbReference>
<dbReference type="Gene3D" id="6.10.140.1420">
    <property type="match status" value="1"/>
</dbReference>
<protein>
    <submittedName>
        <fullName evidence="8">Sulfite reductase alpha subunit</fullName>
    </submittedName>
</protein>
<dbReference type="Gene3D" id="3.30.70.2500">
    <property type="match status" value="1"/>
</dbReference>
<evidence type="ECO:0000256" key="2">
    <source>
        <dbReference type="ARBA" id="ARBA00022723"/>
    </source>
</evidence>
<keyword evidence="3" id="KW-0408">Iron</keyword>
<evidence type="ECO:0000259" key="7">
    <source>
        <dbReference type="Pfam" id="PF03460"/>
    </source>
</evidence>
<evidence type="ECO:0000256" key="5">
    <source>
        <dbReference type="SAM" id="MobiDB-lite"/>
    </source>
</evidence>
<dbReference type="AlphaFoldDB" id="A0A1H5THR3"/>
<dbReference type="Pfam" id="PF01077">
    <property type="entry name" value="NIR_SIR"/>
    <property type="match status" value="1"/>
</dbReference>
<dbReference type="InterPro" id="IPR036136">
    <property type="entry name" value="Nit/Sulf_reduc_fer-like_dom_sf"/>
</dbReference>
<evidence type="ECO:0000313" key="8">
    <source>
        <dbReference type="EMBL" id="SEF62402.1"/>
    </source>
</evidence>
<gene>
    <name evidence="8" type="ORF">SAMN05421751_102288</name>
</gene>
<evidence type="ECO:0000259" key="6">
    <source>
        <dbReference type="Pfam" id="PF01077"/>
    </source>
</evidence>
<dbReference type="Gene3D" id="3.30.413.10">
    <property type="entry name" value="Sulfite Reductase Hemoprotein, domain 1"/>
    <property type="match status" value="1"/>
</dbReference>
<dbReference type="GO" id="GO:0051539">
    <property type="term" value="F:4 iron, 4 sulfur cluster binding"/>
    <property type="evidence" value="ECO:0007669"/>
    <property type="project" value="UniProtKB-KW"/>
</dbReference>
<dbReference type="GO" id="GO:0046872">
    <property type="term" value="F:metal ion binding"/>
    <property type="evidence" value="ECO:0007669"/>
    <property type="project" value="UniProtKB-KW"/>
</dbReference>
<organism evidence="8 9">
    <name type="scientific">Jhaorihella thermophila</name>
    <dbReference type="NCBI Taxonomy" id="488547"/>
    <lineage>
        <taxon>Bacteria</taxon>
        <taxon>Pseudomonadati</taxon>
        <taxon>Pseudomonadota</taxon>
        <taxon>Alphaproteobacteria</taxon>
        <taxon>Rhodobacterales</taxon>
        <taxon>Paracoccaceae</taxon>
        <taxon>Jhaorihella</taxon>
    </lineage>
</organism>
<feature type="domain" description="Nitrite/sulphite reductase 4Fe-4S" evidence="6">
    <location>
        <begin position="172"/>
        <end position="390"/>
    </location>
</feature>